<name>A0A5B8TZR6_9ACTN</name>
<dbReference type="AlphaFoldDB" id="A0A5B8TZR6"/>
<sequence length="444" mass="47189">MLRDALTRAALAAALLLACAAPAAHASTRAPMYADAGTAGVDDGTRDATLARLDGLGVRALRVTLVWAAVAPDAGSAVRPAFDAADPGAYDWGGYGRLIDAARARGWHVLVTFSAPVPRWATAARADQVTRPSPVEFGAFATAAGRRFGDAVDAWGLWNEPNHPHFLMPQLVHGRPASPALYRALHVAGVRGLEAAGQAADVMLAGETAPGGDRRRSVPPLQFLRGVLCTGCSRLRIDGWGHHPYANRSGPFYVPPDRDNVTIGVLRRLEVALDRAGRRGLRVWVTEYGVQSTPDRLIGVPLAQQAEFASLSERLLRADPRVAATAQYLLVDDAALSGFQTGLLTAAGVPKPSYDAFRLPLSARRSGRTVLLWGLVRPADGATSVQVLARDRGAAHSTVVARRPTDASGAWTARLPDRPGRTWRVRWTAPDGATYAGPPTRAYG</sequence>
<accession>A0A5B8TZR6</accession>
<dbReference type="Gene3D" id="3.20.20.80">
    <property type="entry name" value="Glycosidases"/>
    <property type="match status" value="1"/>
</dbReference>
<dbReference type="InterPro" id="IPR017853">
    <property type="entry name" value="GH"/>
</dbReference>
<dbReference type="GO" id="GO:0004553">
    <property type="term" value="F:hydrolase activity, hydrolyzing O-glycosyl compounds"/>
    <property type="evidence" value="ECO:0007669"/>
    <property type="project" value="TreeGrafter"/>
</dbReference>
<keyword evidence="3" id="KW-1185">Reference proteome</keyword>
<dbReference type="EMBL" id="CP042430">
    <property type="protein sequence ID" value="QEC46212.1"/>
    <property type="molecule type" value="Genomic_DNA"/>
</dbReference>
<evidence type="ECO:0000313" key="3">
    <source>
        <dbReference type="Proteomes" id="UP000321805"/>
    </source>
</evidence>
<feature type="chain" id="PRO_5022876930" description="Cellulase family glycosylhydrolase" evidence="1">
    <location>
        <begin position="27"/>
        <end position="444"/>
    </location>
</feature>
<dbReference type="RefSeq" id="WP_146915173.1">
    <property type="nucleotide sequence ID" value="NZ_CP042430.1"/>
</dbReference>
<protein>
    <recommendedName>
        <fullName evidence="4">Cellulase family glycosylhydrolase</fullName>
    </recommendedName>
</protein>
<dbReference type="PROSITE" id="PS51257">
    <property type="entry name" value="PROKAR_LIPOPROTEIN"/>
    <property type="match status" value="1"/>
</dbReference>
<dbReference type="KEGG" id="bsol:FSW04_00585"/>
<gene>
    <name evidence="2" type="ORF">FSW04_00585</name>
</gene>
<dbReference type="PANTHER" id="PTHR12631:SF10">
    <property type="entry name" value="BETA-XYLOSIDASE-LIKE PROTEIN-RELATED"/>
    <property type="match status" value="1"/>
</dbReference>
<dbReference type="InterPro" id="IPR051923">
    <property type="entry name" value="Glycosyl_Hydrolase_39"/>
</dbReference>
<feature type="signal peptide" evidence="1">
    <location>
        <begin position="1"/>
        <end position="26"/>
    </location>
</feature>
<dbReference type="OrthoDB" id="5241152at2"/>
<dbReference type="PANTHER" id="PTHR12631">
    <property type="entry name" value="ALPHA-L-IDURONIDASE"/>
    <property type="match status" value="1"/>
</dbReference>
<evidence type="ECO:0008006" key="4">
    <source>
        <dbReference type="Google" id="ProtNLM"/>
    </source>
</evidence>
<dbReference type="Proteomes" id="UP000321805">
    <property type="component" value="Chromosome"/>
</dbReference>
<evidence type="ECO:0000256" key="1">
    <source>
        <dbReference type="SAM" id="SignalP"/>
    </source>
</evidence>
<reference evidence="2 3" key="1">
    <citation type="journal article" date="2018" name="J. Microbiol.">
        <title>Baekduia soli gen. nov., sp. nov., a novel bacterium isolated from the soil of Baekdu Mountain and proposal of a novel family name, Baekduiaceae fam. nov.</title>
        <authorList>
            <person name="An D.S."/>
            <person name="Siddiqi M.Z."/>
            <person name="Kim K.H."/>
            <person name="Yu H.S."/>
            <person name="Im W.T."/>
        </authorList>
    </citation>
    <scope>NUCLEOTIDE SEQUENCE [LARGE SCALE GENOMIC DNA]</scope>
    <source>
        <strain evidence="2 3">BR7-21</strain>
    </source>
</reference>
<proteinExistence type="predicted"/>
<evidence type="ECO:0000313" key="2">
    <source>
        <dbReference type="EMBL" id="QEC46212.1"/>
    </source>
</evidence>
<keyword evidence="1" id="KW-0732">Signal</keyword>
<organism evidence="2 3">
    <name type="scientific">Baekduia soli</name>
    <dbReference type="NCBI Taxonomy" id="496014"/>
    <lineage>
        <taxon>Bacteria</taxon>
        <taxon>Bacillati</taxon>
        <taxon>Actinomycetota</taxon>
        <taxon>Thermoleophilia</taxon>
        <taxon>Solirubrobacterales</taxon>
        <taxon>Baekduiaceae</taxon>
        <taxon>Baekduia</taxon>
    </lineage>
</organism>
<dbReference type="SUPFAM" id="SSF51445">
    <property type="entry name" value="(Trans)glycosidases"/>
    <property type="match status" value="1"/>
</dbReference>